<organism evidence="2 3">
    <name type="scientific">Biomphalaria glabrata</name>
    <name type="common">Bloodfluke planorb</name>
    <name type="synonym">Freshwater snail</name>
    <dbReference type="NCBI Taxonomy" id="6526"/>
    <lineage>
        <taxon>Eukaryota</taxon>
        <taxon>Metazoa</taxon>
        <taxon>Spiralia</taxon>
        <taxon>Lophotrochozoa</taxon>
        <taxon>Mollusca</taxon>
        <taxon>Gastropoda</taxon>
        <taxon>Heterobranchia</taxon>
        <taxon>Euthyneura</taxon>
        <taxon>Panpulmonata</taxon>
        <taxon>Hygrophila</taxon>
        <taxon>Lymnaeoidea</taxon>
        <taxon>Planorbidae</taxon>
        <taxon>Biomphalaria</taxon>
    </lineage>
</organism>
<name>A0A9W3AXQ7_BIOGL</name>
<dbReference type="InterPro" id="IPR029171">
    <property type="entry name" value="DUF4638"/>
</dbReference>
<feature type="compositionally biased region" description="Low complexity" evidence="1">
    <location>
        <begin position="338"/>
        <end position="347"/>
    </location>
</feature>
<protein>
    <submittedName>
        <fullName evidence="3">Uncharacterized protein LOC106069276 isoform X1</fullName>
    </submittedName>
</protein>
<gene>
    <name evidence="3" type="primary">LOC106069276</name>
</gene>
<evidence type="ECO:0000313" key="2">
    <source>
        <dbReference type="Proteomes" id="UP001165740"/>
    </source>
</evidence>
<feature type="region of interest" description="Disordered" evidence="1">
    <location>
        <begin position="1"/>
        <end position="36"/>
    </location>
</feature>
<dbReference type="OrthoDB" id="6111416at2759"/>
<keyword evidence="2" id="KW-1185">Reference proteome</keyword>
<sequence length="473" mass="53394">MSKSFMLKRHTSPESMISPRTPETRTKSLPRDTTSLYGSHYHRSEFGLDGSLSRCPVHDSPRTVTTSPRLSRDPSYHQLTSKMYFKRLNTIQNWNTIYTSKVPGYQMMETDIGGPSCLKTTSKLSGTCKHKDLKRKMVFDLHKEVKKGVNTTVLEEISDMDRITDICMTTLKSMMDSKKHRKYLHHMNNNALPREISFGQRSGWYLDDLTNNAELAKSSLRRKDSLLGVGSNVNTVLTYFIYAFPPPLLTQVPVYSRRAAKRPTENVGTVSVLDSSKTRGPRMSYITIPGMGRILRSDVMLPESTATTSSTALKPAGTSKQARTKTDERPDRKQISVGAADAGAAPDDAYRRKSNTDKDDMKALKLMAEIQAQYFKQHDDESGQSQKPKQDAKKFIPLLTPEEALACKWLRLTPQQVQALEDLIRAKGMDPGIHEHSILKDYDVFAEIRQLRQAAQKQASKEIIEEAEEGEKN</sequence>
<dbReference type="Proteomes" id="UP001165740">
    <property type="component" value="Chromosome 7"/>
</dbReference>
<feature type="compositionally biased region" description="Basic and acidic residues" evidence="1">
    <location>
        <begin position="324"/>
        <end position="334"/>
    </location>
</feature>
<reference evidence="3" key="1">
    <citation type="submission" date="2025-08" db="UniProtKB">
        <authorList>
            <consortium name="RefSeq"/>
        </authorList>
    </citation>
    <scope>IDENTIFICATION</scope>
</reference>
<accession>A0A9W3AXQ7</accession>
<dbReference type="Pfam" id="PF15472">
    <property type="entry name" value="DUF4638"/>
    <property type="match status" value="1"/>
</dbReference>
<evidence type="ECO:0000256" key="1">
    <source>
        <dbReference type="SAM" id="MobiDB-lite"/>
    </source>
</evidence>
<dbReference type="GeneID" id="106069276"/>
<feature type="compositionally biased region" description="Basic residues" evidence="1">
    <location>
        <begin position="1"/>
        <end position="10"/>
    </location>
</feature>
<dbReference type="RefSeq" id="XP_055892009.1">
    <property type="nucleotide sequence ID" value="XM_056036034.1"/>
</dbReference>
<feature type="region of interest" description="Disordered" evidence="1">
    <location>
        <begin position="305"/>
        <end position="355"/>
    </location>
</feature>
<evidence type="ECO:0000313" key="3">
    <source>
        <dbReference type="RefSeq" id="XP_055892009.1"/>
    </source>
</evidence>
<proteinExistence type="predicted"/>
<dbReference type="AlphaFoldDB" id="A0A9W3AXQ7"/>